<dbReference type="SUPFAM" id="SSF50939">
    <property type="entry name" value="Sialidases"/>
    <property type="match status" value="1"/>
</dbReference>
<dbReference type="RefSeq" id="WP_261515117.1">
    <property type="nucleotide sequence ID" value="NZ_JAODNV010000008.1"/>
</dbReference>
<keyword evidence="3" id="KW-1185">Reference proteome</keyword>
<dbReference type="PANTHER" id="PTHR43752">
    <property type="entry name" value="BNR/ASP-BOX REPEAT FAMILY PROTEIN"/>
    <property type="match status" value="1"/>
</dbReference>
<dbReference type="GO" id="GO:0016787">
    <property type="term" value="F:hydrolase activity"/>
    <property type="evidence" value="ECO:0007669"/>
    <property type="project" value="UniProtKB-KW"/>
</dbReference>
<protein>
    <submittedName>
        <fullName evidence="2">Glycoside hydrolase</fullName>
    </submittedName>
</protein>
<gene>
    <name evidence="2" type="ORF">NYR54_08115</name>
</gene>
<dbReference type="Proteomes" id="UP001149009">
    <property type="component" value="Unassembled WGS sequence"/>
</dbReference>
<evidence type="ECO:0000313" key="2">
    <source>
        <dbReference type="EMBL" id="MCT8990259.1"/>
    </source>
</evidence>
<dbReference type="AlphaFoldDB" id="A0A9X3AZT6"/>
<reference evidence="2" key="1">
    <citation type="submission" date="2022-08" db="EMBL/GenBank/DDBJ databases">
        <title>Chelativorans sichuanense sp. nov., a paraffin oil-degrading bacterium isolated from a mixture of oil-based drill cuttings and paddy soil.</title>
        <authorList>
            <person name="Yu J."/>
            <person name="Liu H."/>
            <person name="Chen Q."/>
        </authorList>
    </citation>
    <scope>NUCLEOTIDE SEQUENCE</scope>
    <source>
        <strain evidence="2">SCAU 2101</strain>
    </source>
</reference>
<proteinExistence type="predicted"/>
<dbReference type="InterPro" id="IPR036278">
    <property type="entry name" value="Sialidase_sf"/>
</dbReference>
<feature type="domain" description="Sialidase" evidence="1">
    <location>
        <begin position="263"/>
        <end position="378"/>
    </location>
</feature>
<dbReference type="Pfam" id="PF13088">
    <property type="entry name" value="BNR_2"/>
    <property type="match status" value="1"/>
</dbReference>
<sequence>MIKFHPPQPAKDVEHAVVYRRENECATHPFSRGFWETAAGHLICNFSVATVDYSGDPNNLAHHRLIHNPGGRRGVTVRSEDRGRTWYVFNEDKNRPGMDVKAPEPGVDGKPGSLSEIGPINFLNKDVLVSNFYYQYMQEDPQIRDFVRTVTTEFGPPENQVFVRISKDGGLTWSRSIMLPLNGLYSLSAVESSLVRPDGRCLLFLTGGTKKEGEHNRFPAGPEHGEPNRPLVYRSSDDGTSFHFMSFITPENDGTLGGRRRMYPRGVMLPNGRILCFLRVERDWAGVMWTEVFKSDDGGRTWQFLSRATDFGAPGSPVVMSDGRVVLVYTYRLPPRGMRAVVSEDGGETWGPEIVIRDDAGSWDIGYPRTWEVEPGKIGTIYYYNDKDDPIQVKPAPGSLWGEGGVRYIARSIFSVD</sequence>
<dbReference type="EMBL" id="JAODNV010000008">
    <property type="protein sequence ID" value="MCT8990259.1"/>
    <property type="molecule type" value="Genomic_DNA"/>
</dbReference>
<evidence type="ECO:0000313" key="3">
    <source>
        <dbReference type="Proteomes" id="UP001149009"/>
    </source>
</evidence>
<evidence type="ECO:0000259" key="1">
    <source>
        <dbReference type="Pfam" id="PF13088"/>
    </source>
</evidence>
<dbReference type="CDD" id="cd15482">
    <property type="entry name" value="Sialidase_non-viral"/>
    <property type="match status" value="1"/>
</dbReference>
<comment type="caution">
    <text evidence="2">The sequence shown here is derived from an EMBL/GenBank/DDBJ whole genome shotgun (WGS) entry which is preliminary data.</text>
</comment>
<accession>A0A9X3AZT6</accession>
<dbReference type="Gene3D" id="2.120.10.10">
    <property type="match status" value="1"/>
</dbReference>
<keyword evidence="2" id="KW-0378">Hydrolase</keyword>
<dbReference type="InterPro" id="IPR011040">
    <property type="entry name" value="Sialidase"/>
</dbReference>
<dbReference type="PANTHER" id="PTHR43752:SF2">
    <property type="entry name" value="BNR_ASP-BOX REPEAT FAMILY PROTEIN"/>
    <property type="match status" value="1"/>
</dbReference>
<organism evidence="2 3">
    <name type="scientific">Chelativorans petroleitrophicus</name>
    <dbReference type="NCBI Taxonomy" id="2975484"/>
    <lineage>
        <taxon>Bacteria</taxon>
        <taxon>Pseudomonadati</taxon>
        <taxon>Pseudomonadota</taxon>
        <taxon>Alphaproteobacteria</taxon>
        <taxon>Hyphomicrobiales</taxon>
        <taxon>Phyllobacteriaceae</taxon>
        <taxon>Chelativorans</taxon>
    </lineage>
</organism>
<name>A0A9X3AZT6_9HYPH</name>